<dbReference type="OMA" id="RYWETLI"/>
<organism evidence="3 4">
    <name type="scientific">Macleaya cordata</name>
    <name type="common">Five-seeded plume-poppy</name>
    <name type="synonym">Bocconia cordata</name>
    <dbReference type="NCBI Taxonomy" id="56857"/>
    <lineage>
        <taxon>Eukaryota</taxon>
        <taxon>Viridiplantae</taxon>
        <taxon>Streptophyta</taxon>
        <taxon>Embryophyta</taxon>
        <taxon>Tracheophyta</taxon>
        <taxon>Spermatophyta</taxon>
        <taxon>Magnoliopsida</taxon>
        <taxon>Ranunculales</taxon>
        <taxon>Papaveraceae</taxon>
        <taxon>Papaveroideae</taxon>
        <taxon>Macleaya</taxon>
    </lineage>
</organism>
<protein>
    <recommendedName>
        <fullName evidence="5">Maternal effect embryo arrest 22</fullName>
    </recommendedName>
</protein>
<dbReference type="PANTHER" id="PTHR35480">
    <property type="entry name" value="MATERNAL EFFECT EMBRYO ARREST 22"/>
    <property type="match status" value="1"/>
</dbReference>
<dbReference type="EMBL" id="MVGT01002620">
    <property type="protein sequence ID" value="OVA07260.1"/>
    <property type="molecule type" value="Genomic_DNA"/>
</dbReference>
<evidence type="ECO:0000313" key="4">
    <source>
        <dbReference type="Proteomes" id="UP000195402"/>
    </source>
</evidence>
<dbReference type="OrthoDB" id="1933275at2759"/>
<evidence type="ECO:0000256" key="1">
    <source>
        <dbReference type="SAM" id="Coils"/>
    </source>
</evidence>
<dbReference type="FunCoup" id="A0A200Q9X5">
    <property type="interactions" value="1906"/>
</dbReference>
<feature type="region of interest" description="Disordered" evidence="2">
    <location>
        <begin position="122"/>
        <end position="144"/>
    </location>
</feature>
<evidence type="ECO:0008006" key="5">
    <source>
        <dbReference type="Google" id="ProtNLM"/>
    </source>
</evidence>
<keyword evidence="1" id="KW-0175">Coiled coil</keyword>
<comment type="caution">
    <text evidence="3">The sequence shown here is derived from an EMBL/GenBank/DDBJ whole genome shotgun (WGS) entry which is preliminary data.</text>
</comment>
<dbReference type="PANTHER" id="PTHR35480:SF1">
    <property type="entry name" value="MATERNAL EFFECT EMBRYO ARREST 22"/>
    <property type="match status" value="1"/>
</dbReference>
<name>A0A200Q9X5_MACCD</name>
<evidence type="ECO:0000256" key="2">
    <source>
        <dbReference type="SAM" id="MobiDB-lite"/>
    </source>
</evidence>
<proteinExistence type="predicted"/>
<feature type="compositionally biased region" description="Basic and acidic residues" evidence="2">
    <location>
        <begin position="218"/>
        <end position="258"/>
    </location>
</feature>
<accession>A0A200Q9X5</accession>
<dbReference type="STRING" id="56857.A0A200Q9X5"/>
<dbReference type="InParanoid" id="A0A200Q9X5"/>
<feature type="compositionally biased region" description="Basic and acidic residues" evidence="2">
    <location>
        <begin position="185"/>
        <end position="211"/>
    </location>
</feature>
<sequence length="1448" mass="162324">MAEEPVKSCCTVLKERYSKLEEKRNALRQAVKLLEHQIDKLQTENLSISKALEEERARVEAENEAKVKESTIRVGLENEILNLKSEISSLRESSSSRGQDEDLLQIRVSEGEAEITRLKELLEKERKRGDSERKKAEAEKKKAAEAWKLLKSEKSKADEGKKLVDIERKCTEEFKRSLEALKTEANEVRAELVSERSRNEEAQRRLEAEKKKANREKKRADSEMAKAEQQKKCMEEERKKAMKEKNHSDQLSKRLEEERQRNVELQKEVQGIMSAKKLQKVHLGYSEEAHRRLETEQQKAMKEKCHSDHLSEQLEKERRRNKQLEKEMQEIMSARKTEKVLPVHSDSSIQSASADMMFLEKQLKLEKMHVKHAKRVAKLERTRNNLLQQEVCRLKQDLFQYSHRLNVLDGCFSHGIEGIGASAKIRNSSWLQDTHLQGKLSGKEPCELYCQSENEVLKDGRDRFCSTLAFTAPLSGGSCAKPISGISSELESVMGGSVRNKLQNSAIYSTTTSFSDRTLVGSQGRGAFSVTTSAKFTEENSKNGPAIPRLSDKITKLRYDENLGVVAENNVTSPAQREIQSACLNSNGGDSIKVVGRSPGHTRKKKRSRDAVESTEYLYEDKKLLRQIDGKLSALHDMIILKSNLPAAMKSIASEDGKCQVSTLLDEVCDKNYRFRKKEMVLQKQELILEPHGKADGQQQIENVGIEVHEYAQHCNKAVSTANHVSENVQACRDETVDAATSNQEANLCFENMDEGDFMRFLDLDNPADEERYRMAMEMPLSPTLPEINFPNLEASELDESKYFLEGHLYSGLEIDNNNMVLSCSLNISNVEIDSNNFLSSNSGTSDLPLLHLDVSSRNSIEELNNNDGLHIATDAGKTCADQVMESTTDITVAKQMPMPVIDETEVICASDGGSTYKRISKYSVVFSNVDDKSSISRIICASKSCISKISMVSQTDLVVHKILLALAMEQDLLPEERASVFFSLLLYNFSVVTSMKFKNFLTGDSSVCSDSFAAHIKTVMFDAETKRMLLELCHMDTLLRLIQDFLIDRRVLFYNELSQEPFVSGDSESIILLGDGVTIGLSSKTATIDQLVIGSITMASICAAIGYTGFICEASYDIIQKHKSDSYFILTVLHVFASICGEKYSSPDNNSLIMTAIKSIVVHLERGHKMVGTLCVSNLPSISENHPQFPQCAQCIFSEGAIPVDKVILLLLEKLHSYTLPWINHQHMMESVALSNCNAPPDMVRDEQSPEHEVCPIDRVMDSDASCFRYENGRLATLESDSVVNGTAYNFSDILSLVELVSRCMSWNCTCSKTIPQLLHMLESCVSEKFSAAIIVLLGQLGRLGIDNSGDEQMGVEELRCSLSSFLDQNSTGKWGLPTQFATVHALIGLLSIEFEEVIQSEKELPVCKNGSGHYANLLRKWFSQLSEEKKSLIISLFKSAGGVHAI</sequence>
<evidence type="ECO:0000313" key="3">
    <source>
        <dbReference type="EMBL" id="OVA07260.1"/>
    </source>
</evidence>
<feature type="region of interest" description="Disordered" evidence="2">
    <location>
        <begin position="185"/>
        <end position="258"/>
    </location>
</feature>
<feature type="coiled-coil region" evidence="1">
    <location>
        <begin position="307"/>
        <end position="334"/>
    </location>
</feature>
<dbReference type="Proteomes" id="UP000195402">
    <property type="component" value="Unassembled WGS sequence"/>
</dbReference>
<reference evidence="3 4" key="1">
    <citation type="journal article" date="2017" name="Mol. Plant">
        <title>The Genome of Medicinal Plant Macleaya cordata Provides New Insights into Benzylisoquinoline Alkaloids Metabolism.</title>
        <authorList>
            <person name="Liu X."/>
            <person name="Liu Y."/>
            <person name="Huang P."/>
            <person name="Ma Y."/>
            <person name="Qing Z."/>
            <person name="Tang Q."/>
            <person name="Cao H."/>
            <person name="Cheng P."/>
            <person name="Zheng Y."/>
            <person name="Yuan Z."/>
            <person name="Zhou Y."/>
            <person name="Liu J."/>
            <person name="Tang Z."/>
            <person name="Zhuo Y."/>
            <person name="Zhang Y."/>
            <person name="Yu L."/>
            <person name="Huang J."/>
            <person name="Yang P."/>
            <person name="Peng Q."/>
            <person name="Zhang J."/>
            <person name="Jiang W."/>
            <person name="Zhang Z."/>
            <person name="Lin K."/>
            <person name="Ro D.K."/>
            <person name="Chen X."/>
            <person name="Xiong X."/>
            <person name="Shang Y."/>
            <person name="Huang S."/>
            <person name="Zeng J."/>
        </authorList>
    </citation>
    <scope>NUCLEOTIDE SEQUENCE [LARGE SCALE GENOMIC DNA]</scope>
    <source>
        <strain evidence="4">cv. BLH2017</strain>
        <tissue evidence="3">Root</tissue>
    </source>
</reference>
<gene>
    <name evidence="3" type="ORF">BVC80_8501g9</name>
</gene>
<keyword evidence="4" id="KW-1185">Reference proteome</keyword>